<dbReference type="EMBL" id="BK015347">
    <property type="protein sequence ID" value="DAE02542.1"/>
    <property type="molecule type" value="Genomic_DNA"/>
</dbReference>
<name>A0A8S5P640_9CAUD</name>
<accession>A0A8S5P640</accession>
<protein>
    <submittedName>
        <fullName evidence="1">Uncharacterized protein</fullName>
    </submittedName>
</protein>
<proteinExistence type="predicted"/>
<evidence type="ECO:0000313" key="1">
    <source>
        <dbReference type="EMBL" id="DAE02542.1"/>
    </source>
</evidence>
<organism evidence="1">
    <name type="scientific">Siphoviridae sp. ctmYS12</name>
    <dbReference type="NCBI Taxonomy" id="2825652"/>
    <lineage>
        <taxon>Viruses</taxon>
        <taxon>Duplodnaviria</taxon>
        <taxon>Heunggongvirae</taxon>
        <taxon>Uroviricota</taxon>
        <taxon>Caudoviricetes</taxon>
    </lineage>
</organism>
<reference evidence="1" key="1">
    <citation type="journal article" date="2021" name="Proc. Natl. Acad. Sci. U.S.A.">
        <title>A Catalog of Tens of Thousands of Viruses from Human Metagenomes Reveals Hidden Associations with Chronic Diseases.</title>
        <authorList>
            <person name="Tisza M.J."/>
            <person name="Buck C.B."/>
        </authorList>
    </citation>
    <scope>NUCLEOTIDE SEQUENCE</scope>
    <source>
        <strain evidence="1">CtmYS12</strain>
    </source>
</reference>
<sequence length="83" mass="9568">MNYQSLLTTTDNPFDPFEQFTQWQLFDAQKGRDTCGYLMRIAKISDDMSEVECDKEINRAIDEIIAENPLGIYTKVTKELVLG</sequence>